<dbReference type="GO" id="GO:0006457">
    <property type="term" value="P:protein folding"/>
    <property type="evidence" value="ECO:0007669"/>
    <property type="project" value="InterPro"/>
</dbReference>
<dbReference type="EMBL" id="CP022347">
    <property type="protein sequence ID" value="ASQ30037.1"/>
    <property type="molecule type" value="Genomic_DNA"/>
</dbReference>
<evidence type="ECO:0000256" key="8">
    <source>
        <dbReference type="ARBA" id="ARBA00023002"/>
    </source>
</evidence>
<comment type="subunit">
    <text evidence="14">Interacts with DsbL.</text>
</comment>
<comment type="function">
    <text evidence="12">Required for disulfide bond formation in some proteins. Part of a redox system composed of DsbI and DsbL that mediates formation of an essential disulfide bond in AssT.</text>
</comment>
<dbReference type="Pfam" id="PF02600">
    <property type="entry name" value="DsbB"/>
    <property type="match status" value="1"/>
</dbReference>
<keyword evidence="9 16" id="KW-0472">Membrane</keyword>
<evidence type="ECO:0000313" key="18">
    <source>
        <dbReference type="Proteomes" id="UP000201169"/>
    </source>
</evidence>
<feature type="transmembrane region" description="Helical" evidence="16">
    <location>
        <begin position="37"/>
        <end position="56"/>
    </location>
</feature>
<evidence type="ECO:0000256" key="5">
    <source>
        <dbReference type="ARBA" id="ARBA00022692"/>
    </source>
</evidence>
<organism evidence="17 18">
    <name type="scientific">Campylobacter avium LMG 24591</name>
    <dbReference type="NCBI Taxonomy" id="522484"/>
    <lineage>
        <taxon>Bacteria</taxon>
        <taxon>Pseudomonadati</taxon>
        <taxon>Campylobacterota</taxon>
        <taxon>Epsilonproteobacteria</taxon>
        <taxon>Campylobacterales</taxon>
        <taxon>Campylobacteraceae</taxon>
        <taxon>Campylobacter</taxon>
    </lineage>
</organism>
<evidence type="ECO:0000256" key="13">
    <source>
        <dbReference type="ARBA" id="ARBA00038060"/>
    </source>
</evidence>
<dbReference type="InterPro" id="IPR050183">
    <property type="entry name" value="DsbB"/>
</dbReference>
<evidence type="ECO:0000256" key="9">
    <source>
        <dbReference type="ARBA" id="ARBA00023136"/>
    </source>
</evidence>
<keyword evidence="10" id="KW-1015">Disulfide bond</keyword>
<keyword evidence="8" id="KW-0560">Oxidoreductase</keyword>
<gene>
    <name evidence="17" type="primary">dsbB</name>
    <name evidence="17" type="ORF">CAV_0369</name>
</gene>
<evidence type="ECO:0000256" key="11">
    <source>
        <dbReference type="ARBA" id="ARBA00023284"/>
    </source>
</evidence>
<accession>A0A222MVG2</accession>
<protein>
    <recommendedName>
        <fullName evidence="15">Putative protein-disulfide oxidoreductase DsbI</fullName>
    </recommendedName>
</protein>
<evidence type="ECO:0000256" key="3">
    <source>
        <dbReference type="ARBA" id="ARBA00022475"/>
    </source>
</evidence>
<dbReference type="Gene3D" id="1.20.1550.10">
    <property type="entry name" value="DsbB-like"/>
    <property type="match status" value="1"/>
</dbReference>
<evidence type="ECO:0000256" key="15">
    <source>
        <dbReference type="ARBA" id="ARBA00039389"/>
    </source>
</evidence>
<keyword evidence="2" id="KW-0813">Transport</keyword>
<dbReference type="OrthoDB" id="5393791at2"/>
<sequence length="219" mass="24987">MIFNKTWFLLCLFSMALVLFSHYFLQLYLFMNPCANCVYIRFAICVFALGAFLLIFGNKFAFLAFAMLFYALFLGFKYSFLLNESYEAIANANPFGVTSCPSELNFIFSLPLDKIFPSLFTATGTCGMDAPIVPEFMSDQLSKIQEFFVGTKEANFTNGLYSKAWFLIPKFEFINMAQGIMICLVFFSFFVIKDFIILIKNSKAKAVIALFFFAVLLIN</sequence>
<evidence type="ECO:0000256" key="6">
    <source>
        <dbReference type="ARBA" id="ARBA00022982"/>
    </source>
</evidence>
<proteinExistence type="inferred from homology"/>
<evidence type="ECO:0000256" key="1">
    <source>
        <dbReference type="ARBA" id="ARBA00004429"/>
    </source>
</evidence>
<keyword evidence="4" id="KW-0997">Cell inner membrane</keyword>
<dbReference type="PANTHER" id="PTHR36570:SF1">
    <property type="entry name" value="PROTEIN-DISULFIDE OXIDOREDUCTASE DSBI"/>
    <property type="match status" value="1"/>
</dbReference>
<keyword evidence="18" id="KW-1185">Reference proteome</keyword>
<dbReference type="InterPro" id="IPR003752">
    <property type="entry name" value="DiS_bond_form_DsbB/BdbC"/>
</dbReference>
<evidence type="ECO:0000256" key="12">
    <source>
        <dbReference type="ARBA" id="ARBA00037310"/>
    </source>
</evidence>
<feature type="transmembrane region" description="Helical" evidence="16">
    <location>
        <begin position="173"/>
        <end position="192"/>
    </location>
</feature>
<dbReference type="RefSeq" id="WP_094324824.1">
    <property type="nucleotide sequence ID" value="NZ_CP022347.1"/>
</dbReference>
<dbReference type="PANTHER" id="PTHR36570">
    <property type="entry name" value="DISULFIDE BOND FORMATION PROTEIN B"/>
    <property type="match status" value="1"/>
</dbReference>
<keyword evidence="6" id="KW-0249">Electron transport</keyword>
<keyword evidence="5 16" id="KW-0812">Transmembrane</keyword>
<evidence type="ECO:0000256" key="2">
    <source>
        <dbReference type="ARBA" id="ARBA00022448"/>
    </source>
</evidence>
<evidence type="ECO:0000256" key="7">
    <source>
        <dbReference type="ARBA" id="ARBA00022989"/>
    </source>
</evidence>
<evidence type="ECO:0000256" key="4">
    <source>
        <dbReference type="ARBA" id="ARBA00022519"/>
    </source>
</evidence>
<evidence type="ECO:0000313" key="17">
    <source>
        <dbReference type="EMBL" id="ASQ30037.1"/>
    </source>
</evidence>
<evidence type="ECO:0000256" key="14">
    <source>
        <dbReference type="ARBA" id="ARBA00038526"/>
    </source>
</evidence>
<dbReference type="GO" id="GO:0005886">
    <property type="term" value="C:plasma membrane"/>
    <property type="evidence" value="ECO:0007669"/>
    <property type="project" value="UniProtKB-SubCell"/>
</dbReference>
<comment type="subcellular location">
    <subcellularLocation>
        <location evidence="1">Cell inner membrane</location>
        <topology evidence="1">Multi-pass membrane protein</topology>
    </subcellularLocation>
</comment>
<dbReference type="Proteomes" id="UP000201169">
    <property type="component" value="Chromosome"/>
</dbReference>
<keyword evidence="3" id="KW-1003">Cell membrane</keyword>
<dbReference type="KEGG" id="cavi:CAV_0369"/>
<keyword evidence="7 16" id="KW-1133">Transmembrane helix</keyword>
<reference evidence="17 18" key="1">
    <citation type="submission" date="2017-07" db="EMBL/GenBank/DDBJ databases">
        <title>Analysis of two Campylobacter avium genomes and identification of a novel hippuricase gene.</title>
        <authorList>
            <person name="Miller W.G."/>
            <person name="Chapman M.H."/>
            <person name="Yee E."/>
            <person name="Revez J."/>
            <person name="Bono J.L."/>
            <person name="Rossi M."/>
        </authorList>
    </citation>
    <scope>NUCLEOTIDE SEQUENCE [LARGE SCALE GENOMIC DNA]</scope>
    <source>
        <strain evidence="17 18">LMG 24591</strain>
    </source>
</reference>
<comment type="similarity">
    <text evidence="13">Belongs to the DsbB family. DsbI subfamily.</text>
</comment>
<feature type="transmembrane region" description="Helical" evidence="16">
    <location>
        <begin position="62"/>
        <end position="80"/>
    </location>
</feature>
<dbReference type="SUPFAM" id="SSF158442">
    <property type="entry name" value="DsbB-like"/>
    <property type="match status" value="1"/>
</dbReference>
<evidence type="ECO:0000256" key="16">
    <source>
        <dbReference type="SAM" id="Phobius"/>
    </source>
</evidence>
<dbReference type="InterPro" id="IPR023380">
    <property type="entry name" value="DsbB-like_sf"/>
</dbReference>
<evidence type="ECO:0000256" key="10">
    <source>
        <dbReference type="ARBA" id="ARBA00023157"/>
    </source>
</evidence>
<dbReference type="AlphaFoldDB" id="A0A222MVG2"/>
<keyword evidence="11" id="KW-0676">Redox-active center</keyword>
<name>A0A222MVG2_9BACT</name>
<dbReference type="GO" id="GO:0015035">
    <property type="term" value="F:protein-disulfide reductase activity"/>
    <property type="evidence" value="ECO:0007669"/>
    <property type="project" value="InterPro"/>
</dbReference>
<feature type="transmembrane region" description="Helical" evidence="16">
    <location>
        <begin position="6"/>
        <end position="25"/>
    </location>
</feature>